<feature type="signal peptide" evidence="1">
    <location>
        <begin position="1"/>
        <end position="21"/>
    </location>
</feature>
<dbReference type="Gene3D" id="3.40.30.10">
    <property type="entry name" value="Glutaredoxin"/>
    <property type="match status" value="1"/>
</dbReference>
<feature type="domain" description="J" evidence="2">
    <location>
        <begin position="23"/>
        <end position="85"/>
    </location>
</feature>
<evidence type="ECO:0000313" key="3">
    <source>
        <dbReference type="EMBL" id="AFZ81534.1"/>
    </source>
</evidence>
<dbReference type="PRINTS" id="PR00625">
    <property type="entry name" value="JDOMAIN"/>
</dbReference>
<evidence type="ECO:0000256" key="1">
    <source>
        <dbReference type="SAM" id="SignalP"/>
    </source>
</evidence>
<dbReference type="Gene3D" id="1.10.287.110">
    <property type="entry name" value="DnaJ domain"/>
    <property type="match status" value="1"/>
</dbReference>
<evidence type="ECO:0000259" key="2">
    <source>
        <dbReference type="PROSITE" id="PS50076"/>
    </source>
</evidence>
<reference evidence="3 4" key="1">
    <citation type="journal article" date="2012" name="BMC Genomics">
        <title>Comparative genomic analysis and phylogenetic position of Theileria equi.</title>
        <authorList>
            <person name="Kappmeyer L.S."/>
            <person name="Thiagarajan M."/>
            <person name="Herndon D.R."/>
            <person name="Ramsay J.D."/>
            <person name="Caler E."/>
            <person name="Djikeng A."/>
            <person name="Gillespie J.J."/>
            <person name="Lau A.O."/>
            <person name="Roalson E.H."/>
            <person name="Silva J.C."/>
            <person name="Silva M.G."/>
            <person name="Suarez C.E."/>
            <person name="Ueti M.W."/>
            <person name="Nene V.M."/>
            <person name="Mealey R.H."/>
            <person name="Knowles D.P."/>
            <person name="Brayton K.A."/>
        </authorList>
    </citation>
    <scope>NUCLEOTIDE SEQUENCE [LARGE SCALE GENOMIC DNA]</scope>
    <source>
        <strain evidence="3 4">WA</strain>
    </source>
</reference>
<dbReference type="eggNOG" id="KOG0715">
    <property type="taxonomic scope" value="Eukaryota"/>
</dbReference>
<keyword evidence="4" id="KW-1185">Reference proteome</keyword>
<dbReference type="PANTHER" id="PTHR45184:SF1">
    <property type="entry name" value="DNAJ PROTEIN ERDJ3A"/>
    <property type="match status" value="1"/>
</dbReference>
<dbReference type="InterPro" id="IPR052842">
    <property type="entry name" value="ER_Co-chaperone"/>
</dbReference>
<dbReference type="AlphaFoldDB" id="L0B346"/>
<accession>L0B346</accession>
<dbReference type="InterPro" id="IPR036249">
    <property type="entry name" value="Thioredoxin-like_sf"/>
</dbReference>
<dbReference type="InterPro" id="IPR036869">
    <property type="entry name" value="J_dom_sf"/>
</dbReference>
<gene>
    <name evidence="3" type="ORF">BEWA_009480</name>
</gene>
<dbReference type="CDD" id="cd06257">
    <property type="entry name" value="DnaJ"/>
    <property type="match status" value="1"/>
</dbReference>
<evidence type="ECO:0000313" key="4">
    <source>
        <dbReference type="Proteomes" id="UP000031512"/>
    </source>
</evidence>
<dbReference type="SUPFAM" id="SSF46565">
    <property type="entry name" value="Chaperone J-domain"/>
    <property type="match status" value="1"/>
</dbReference>
<dbReference type="OrthoDB" id="445556at2759"/>
<dbReference type="VEuPathDB" id="PiroplasmaDB:BEWA_009480"/>
<organism evidence="3 4">
    <name type="scientific">Theileria equi strain WA</name>
    <dbReference type="NCBI Taxonomy" id="1537102"/>
    <lineage>
        <taxon>Eukaryota</taxon>
        <taxon>Sar</taxon>
        <taxon>Alveolata</taxon>
        <taxon>Apicomplexa</taxon>
        <taxon>Aconoidasida</taxon>
        <taxon>Piroplasmida</taxon>
        <taxon>Theileriidae</taxon>
        <taxon>Theileria</taxon>
    </lineage>
</organism>
<feature type="chain" id="PRO_5003940040" evidence="1">
    <location>
        <begin position="22"/>
        <end position="504"/>
    </location>
</feature>
<dbReference type="KEGG" id="beq:BEWA_009480"/>
<dbReference type="PROSITE" id="PS50076">
    <property type="entry name" value="DNAJ_2"/>
    <property type="match status" value="1"/>
</dbReference>
<protein>
    <submittedName>
        <fullName evidence="3">DnaJ domain-containing protein</fullName>
    </submittedName>
</protein>
<dbReference type="PROSITE" id="PS00636">
    <property type="entry name" value="DNAJ_1"/>
    <property type="match status" value="1"/>
</dbReference>
<dbReference type="Proteomes" id="UP000031512">
    <property type="component" value="Chromosome 3"/>
</dbReference>
<dbReference type="Pfam" id="PF00226">
    <property type="entry name" value="DnaJ"/>
    <property type="match status" value="1"/>
</dbReference>
<keyword evidence="1" id="KW-0732">Signal</keyword>
<dbReference type="PANTHER" id="PTHR45184">
    <property type="entry name" value="DNAJ PROTEIN ERDJ3A"/>
    <property type="match status" value="1"/>
</dbReference>
<sequence>MYNNAKLIIILCILSLVDVDCKDYYRLLGIRKNASEKEIEKAFRKKAKLLHPDVAPGKDKEFAEVANAYEVLKDPEKRKIYDRYGEDGLKQEGHQEHYNPRDSYFTFNDFDFDDIFQNIHFNHGGFGGRSQEFIQKHNFEGTIVEEIGSKEYNNSIRNVRVLNLYYFFTDNSRKCSSVFKGFVETITKFKGAINVFAINCNKHPSLCNKGAQSVPYLIAYTHGNKDPHVFNGENFALSLEIWLHKIIPSELVEIATHKQLSDFVDNQTITHVVVIVKKTLFLTILKSLSVYVKSKIKIGYIKASNAQLTKKIRLFKNTETATLYHISNSETMDGPSIEINSNNFADVLLWLNLKQNEFKKNLLGVYKELTKKAFDSGECGTSDNQFCFIFVKYGHKNENAIHNLFPSIAKRFGQDPLKIRYIDAQSQTDFVTAFNLPRLCTSVKMCTKFLVYRAKRGRFRIMDEELTVGNIERFIDNVITNSVVVDKTLNHKPAIVDKFAHNEF</sequence>
<proteinExistence type="predicted"/>
<dbReference type="EMBL" id="CP001670">
    <property type="protein sequence ID" value="AFZ81534.1"/>
    <property type="molecule type" value="Genomic_DNA"/>
</dbReference>
<dbReference type="RefSeq" id="XP_004831200.1">
    <property type="nucleotide sequence ID" value="XM_004831143.1"/>
</dbReference>
<dbReference type="InterPro" id="IPR018253">
    <property type="entry name" value="DnaJ_domain_CS"/>
</dbReference>
<dbReference type="GeneID" id="15804785"/>
<dbReference type="SUPFAM" id="SSF52833">
    <property type="entry name" value="Thioredoxin-like"/>
    <property type="match status" value="1"/>
</dbReference>
<dbReference type="SMART" id="SM00271">
    <property type="entry name" value="DnaJ"/>
    <property type="match status" value="1"/>
</dbReference>
<dbReference type="InterPro" id="IPR001623">
    <property type="entry name" value="DnaJ_domain"/>
</dbReference>
<name>L0B346_THEEQ</name>
<dbReference type="STRING" id="1537102.L0B346"/>